<name>A0AAV7V4Y5_PLEWA</name>
<feature type="compositionally biased region" description="Basic residues" evidence="1">
    <location>
        <begin position="25"/>
        <end position="35"/>
    </location>
</feature>
<dbReference type="AlphaFoldDB" id="A0AAV7V4Y5"/>
<feature type="region of interest" description="Disordered" evidence="1">
    <location>
        <begin position="1"/>
        <end position="39"/>
    </location>
</feature>
<accession>A0AAV7V4Y5</accession>
<evidence type="ECO:0000313" key="2">
    <source>
        <dbReference type="EMBL" id="KAJ1196518.1"/>
    </source>
</evidence>
<comment type="caution">
    <text evidence="2">The sequence shown here is derived from an EMBL/GenBank/DDBJ whole genome shotgun (WGS) entry which is preliminary data.</text>
</comment>
<proteinExistence type="predicted"/>
<dbReference type="EMBL" id="JANPWB010000003">
    <property type="protein sequence ID" value="KAJ1196518.1"/>
    <property type="molecule type" value="Genomic_DNA"/>
</dbReference>
<organism evidence="2 3">
    <name type="scientific">Pleurodeles waltl</name>
    <name type="common">Iberian ribbed newt</name>
    <dbReference type="NCBI Taxonomy" id="8319"/>
    <lineage>
        <taxon>Eukaryota</taxon>
        <taxon>Metazoa</taxon>
        <taxon>Chordata</taxon>
        <taxon>Craniata</taxon>
        <taxon>Vertebrata</taxon>
        <taxon>Euteleostomi</taxon>
        <taxon>Amphibia</taxon>
        <taxon>Batrachia</taxon>
        <taxon>Caudata</taxon>
        <taxon>Salamandroidea</taxon>
        <taxon>Salamandridae</taxon>
        <taxon>Pleurodelinae</taxon>
        <taxon>Pleurodeles</taxon>
    </lineage>
</organism>
<evidence type="ECO:0000313" key="3">
    <source>
        <dbReference type="Proteomes" id="UP001066276"/>
    </source>
</evidence>
<protein>
    <submittedName>
        <fullName evidence="2">Uncharacterized protein</fullName>
    </submittedName>
</protein>
<gene>
    <name evidence="2" type="ORF">NDU88_000388</name>
</gene>
<dbReference type="PANTHER" id="PTHR37948">
    <property type="entry name" value="ZGC:113208"/>
    <property type="match status" value="1"/>
</dbReference>
<feature type="region of interest" description="Disordered" evidence="1">
    <location>
        <begin position="74"/>
        <end position="105"/>
    </location>
</feature>
<dbReference type="PANTHER" id="PTHR37948:SF1">
    <property type="entry name" value="BLL5189 PROTEIN"/>
    <property type="match status" value="1"/>
</dbReference>
<dbReference type="Proteomes" id="UP001066276">
    <property type="component" value="Chromosome 2_1"/>
</dbReference>
<sequence length="297" mass="33331">MAPRTSKPISGKVTPAPVVGQKGTPAKKRNGKGTPKKIPSALVQVGKGGSMTAKARKMAAGMSTEKAVKVKSAAKRKAEGMPEEAGSGKKIRANEGNPMTFQASLPSRNKKGELVFEDFSNFRPNMTPKEVLQAGSFGGTYFRPIYSGVTKQNYKDVWRELPKDWLEGLDIPKQVASAVYREDLNTYKVKCGGSLDMWESHGWITPQDPYGWFQWFCRFYQGRRTLDDQRQIGRWDRCTGKTGRWRGNLISKIVQSGCAYDNKTVSPVVRQTLQHWGYRLTPEDYEQGAKKARKRMK</sequence>
<reference evidence="2" key="1">
    <citation type="journal article" date="2022" name="bioRxiv">
        <title>Sequencing and chromosome-scale assembly of the giantPleurodeles waltlgenome.</title>
        <authorList>
            <person name="Brown T."/>
            <person name="Elewa A."/>
            <person name="Iarovenko S."/>
            <person name="Subramanian E."/>
            <person name="Araus A.J."/>
            <person name="Petzold A."/>
            <person name="Susuki M."/>
            <person name="Suzuki K.-i.T."/>
            <person name="Hayashi T."/>
            <person name="Toyoda A."/>
            <person name="Oliveira C."/>
            <person name="Osipova E."/>
            <person name="Leigh N.D."/>
            <person name="Simon A."/>
            <person name="Yun M.H."/>
        </authorList>
    </citation>
    <scope>NUCLEOTIDE SEQUENCE</scope>
    <source>
        <strain evidence="2">20211129_DDA</strain>
        <tissue evidence="2">Liver</tissue>
    </source>
</reference>
<keyword evidence="3" id="KW-1185">Reference proteome</keyword>
<evidence type="ECO:0000256" key="1">
    <source>
        <dbReference type="SAM" id="MobiDB-lite"/>
    </source>
</evidence>